<dbReference type="SMART" id="SM00088">
    <property type="entry name" value="PINT"/>
    <property type="match status" value="1"/>
</dbReference>
<evidence type="ECO:0000256" key="1">
    <source>
        <dbReference type="ARBA" id="ARBA00006397"/>
    </source>
</evidence>
<dbReference type="FunFam" id="1.10.10.10:FF:000070">
    <property type="entry name" value="26S proteasome non-ATPase regulatory subunit 12"/>
    <property type="match status" value="1"/>
</dbReference>
<dbReference type="Pfam" id="PF01399">
    <property type="entry name" value="PCI"/>
    <property type="match status" value="1"/>
</dbReference>
<dbReference type="InterPro" id="IPR040896">
    <property type="entry name" value="RPN5_C"/>
</dbReference>
<evidence type="ECO:0000259" key="4">
    <source>
        <dbReference type="PROSITE" id="PS50250"/>
    </source>
</evidence>
<dbReference type="SUPFAM" id="SSF46785">
    <property type="entry name" value="Winged helix' DNA-binding domain"/>
    <property type="match status" value="1"/>
</dbReference>
<dbReference type="Pfam" id="PF18098">
    <property type="entry name" value="RPN5_C"/>
    <property type="match status" value="1"/>
</dbReference>
<dbReference type="PROSITE" id="PS50250">
    <property type="entry name" value="PCI"/>
    <property type="match status" value="1"/>
</dbReference>
<dbReference type="InterPro" id="IPR040134">
    <property type="entry name" value="PSMD12/CSN4"/>
</dbReference>
<name>A0A336MXF6_CULSO</name>
<dbReference type="InterPro" id="IPR036388">
    <property type="entry name" value="WH-like_DNA-bd_sf"/>
</dbReference>
<dbReference type="EMBL" id="UFQT01001439">
    <property type="protein sequence ID" value="SSX30578.1"/>
    <property type="molecule type" value="Genomic_DNA"/>
</dbReference>
<accession>A0A336MXF6</accession>
<organism evidence="5">
    <name type="scientific">Culicoides sonorensis</name>
    <name type="common">Biting midge</name>
    <dbReference type="NCBI Taxonomy" id="179676"/>
    <lineage>
        <taxon>Eukaryota</taxon>
        <taxon>Metazoa</taxon>
        <taxon>Ecdysozoa</taxon>
        <taxon>Arthropoda</taxon>
        <taxon>Hexapoda</taxon>
        <taxon>Insecta</taxon>
        <taxon>Pterygota</taxon>
        <taxon>Neoptera</taxon>
        <taxon>Endopterygota</taxon>
        <taxon>Diptera</taxon>
        <taxon>Nematocera</taxon>
        <taxon>Chironomoidea</taxon>
        <taxon>Ceratopogonidae</taxon>
        <taxon>Ceratopogoninae</taxon>
        <taxon>Culicoides</taxon>
        <taxon>Monoculicoides</taxon>
    </lineage>
</organism>
<dbReference type="AlphaFoldDB" id="A0A336MXF6"/>
<protein>
    <submittedName>
        <fullName evidence="5">CSON002630 protein</fullName>
    </submittedName>
</protein>
<dbReference type="VEuPathDB" id="VectorBase:CSON002630"/>
<evidence type="ECO:0000256" key="2">
    <source>
        <dbReference type="ARBA" id="ARBA00022942"/>
    </source>
</evidence>
<dbReference type="OMA" id="AENEMFK"/>
<comment type="similarity">
    <text evidence="1">Belongs to the proteasome subunit p55 family.</text>
</comment>
<dbReference type="PANTHER" id="PTHR10855:SF1">
    <property type="entry name" value="26S PROTEASOME NON-ATPASE REGULATORY SUBUNIT 12"/>
    <property type="match status" value="1"/>
</dbReference>
<dbReference type="Pfam" id="PF22241">
    <property type="entry name" value="PSMD12-CSN4_N"/>
    <property type="match status" value="1"/>
</dbReference>
<feature type="region of interest" description="Disordered" evidence="3">
    <location>
        <begin position="1"/>
        <end position="20"/>
    </location>
</feature>
<proteinExistence type="inferred from homology"/>
<feature type="domain" description="PCI" evidence="4">
    <location>
        <begin position="321"/>
        <end position="496"/>
    </location>
</feature>
<gene>
    <name evidence="5" type="primary">CSON002630</name>
</gene>
<reference evidence="5" key="1">
    <citation type="submission" date="2018-07" db="EMBL/GenBank/DDBJ databases">
        <authorList>
            <person name="Quirk P.G."/>
            <person name="Krulwich T.A."/>
        </authorList>
    </citation>
    <scope>NUCLEOTIDE SEQUENCE</scope>
</reference>
<evidence type="ECO:0000313" key="5">
    <source>
        <dbReference type="EMBL" id="SSX30578.1"/>
    </source>
</evidence>
<dbReference type="InterPro" id="IPR054559">
    <property type="entry name" value="PSMD12-CSN4-like_N"/>
</dbReference>
<keyword evidence="2" id="KW-0647">Proteasome</keyword>
<dbReference type="GO" id="GO:0008541">
    <property type="term" value="C:proteasome regulatory particle, lid subcomplex"/>
    <property type="evidence" value="ECO:0007669"/>
    <property type="project" value="TreeGrafter"/>
</dbReference>
<dbReference type="InterPro" id="IPR000717">
    <property type="entry name" value="PCI_dom"/>
</dbReference>
<evidence type="ECO:0000256" key="3">
    <source>
        <dbReference type="SAM" id="MobiDB-lite"/>
    </source>
</evidence>
<sequence length="537" mass="61889">MGMEDYAMDTSTSKQDNDFSKEVDEKLESFKGLDVKANFISILDGLYSMEKTTRLGGDAISTGRVLVAINFYKLIGIYKKTFIKMGMEDYAMDTSTSKQDNDFSKEVDEKLESFKGLDVKANFISILDGLYSMEKTTRLGGDAISTGRVLVAIVQLCYNAENWNGLNENILVFVKKRSQLKQSIVAMVQEAMTFIDRMPNKEEKLKLIDTLRTATEGKIYVENERARISKILAEIKEADGDIAAASKILEDVQVDTFGTMEKKEKVEFILEQMRLLIENEDLIKAQIVAKKINIKFFANNENVDLKFKYYDLMIRMDCDTSFIRTSRHYQAMVETDMEFQTVERRQKMMVCAILYCILSPYDNEQNDMMERLAKNKVIEEIPVYKHLLQLFLSKELIDWNSLNNQYKAELLTLPVFDTNTKHGIKCWKELRSRAIEYNIRIISNYYTRIYLNRLSELLLLNESETEKHLSNLIVAGTIKAKIDRPSGVVNFAVHHDLNGKLNLWSNGLKDLMQLIDKTSHLIEKEHCVQQALFQATD</sequence>
<dbReference type="GO" id="GO:0005634">
    <property type="term" value="C:nucleus"/>
    <property type="evidence" value="ECO:0007669"/>
    <property type="project" value="UniProtKB-ARBA"/>
</dbReference>
<dbReference type="Gene3D" id="1.10.10.10">
    <property type="entry name" value="Winged helix-like DNA-binding domain superfamily/Winged helix DNA-binding domain"/>
    <property type="match status" value="1"/>
</dbReference>
<dbReference type="GO" id="GO:0005737">
    <property type="term" value="C:cytoplasm"/>
    <property type="evidence" value="ECO:0007669"/>
    <property type="project" value="TreeGrafter"/>
</dbReference>
<dbReference type="InterPro" id="IPR036390">
    <property type="entry name" value="WH_DNA-bd_sf"/>
</dbReference>
<dbReference type="PANTHER" id="PTHR10855">
    <property type="entry name" value="26S PROTEASOME NON-ATPASE REGULATORY SUBUNIT 12/COP9 SIGNALOSOME COMPLEX SUBUNIT 4"/>
    <property type="match status" value="1"/>
</dbReference>